<dbReference type="GO" id="GO:0046872">
    <property type="term" value="F:metal ion binding"/>
    <property type="evidence" value="ECO:0007669"/>
    <property type="project" value="UniProtKB-KW"/>
</dbReference>
<proteinExistence type="inferred from homology"/>
<dbReference type="InterPro" id="IPR041816">
    <property type="entry name" value="Dbr1_N"/>
</dbReference>
<keyword evidence="8" id="KW-0378">Hydrolase</keyword>
<dbReference type="SMART" id="SM01124">
    <property type="entry name" value="DBR1"/>
    <property type="match status" value="1"/>
</dbReference>
<feature type="region of interest" description="Disordered" evidence="14">
    <location>
        <begin position="497"/>
        <end position="541"/>
    </location>
</feature>
<evidence type="ECO:0000256" key="3">
    <source>
        <dbReference type="ARBA" id="ARBA00001954"/>
    </source>
</evidence>
<keyword evidence="12" id="KW-0539">Nucleus</keyword>
<dbReference type="GO" id="GO:0000398">
    <property type="term" value="P:mRNA splicing, via spliceosome"/>
    <property type="evidence" value="ECO:0007669"/>
    <property type="project" value="TreeGrafter"/>
</dbReference>
<evidence type="ECO:0000256" key="6">
    <source>
        <dbReference type="ARBA" id="ARBA00022664"/>
    </source>
</evidence>
<keyword evidence="11" id="KW-0464">Manganese</keyword>
<comment type="cofactor">
    <cofactor evidence="3">
        <name>Fe(2+)</name>
        <dbReference type="ChEBI" id="CHEBI:29033"/>
    </cofactor>
</comment>
<accession>A0A1B6CUA3</accession>
<dbReference type="GO" id="GO:0008419">
    <property type="term" value="F:RNA lariat debranching enzyme activity"/>
    <property type="evidence" value="ECO:0007669"/>
    <property type="project" value="TreeGrafter"/>
</dbReference>
<comment type="cofactor">
    <cofactor evidence="1">
        <name>Mn(2+)</name>
        <dbReference type="ChEBI" id="CHEBI:29035"/>
    </cofactor>
</comment>
<dbReference type="InterPro" id="IPR004843">
    <property type="entry name" value="Calcineurin-like_PHP"/>
</dbReference>
<organism evidence="16">
    <name type="scientific">Clastoptera arizonana</name>
    <name type="common">Arizona spittle bug</name>
    <dbReference type="NCBI Taxonomy" id="38151"/>
    <lineage>
        <taxon>Eukaryota</taxon>
        <taxon>Metazoa</taxon>
        <taxon>Ecdysozoa</taxon>
        <taxon>Arthropoda</taxon>
        <taxon>Hexapoda</taxon>
        <taxon>Insecta</taxon>
        <taxon>Pterygota</taxon>
        <taxon>Neoptera</taxon>
        <taxon>Paraneoptera</taxon>
        <taxon>Hemiptera</taxon>
        <taxon>Auchenorrhyncha</taxon>
        <taxon>Cercopoidea</taxon>
        <taxon>Clastopteridae</taxon>
        <taxon>Clastoptera</taxon>
    </lineage>
</organism>
<evidence type="ECO:0000256" key="4">
    <source>
        <dbReference type="ARBA" id="ARBA00004123"/>
    </source>
</evidence>
<dbReference type="Pfam" id="PF05011">
    <property type="entry name" value="DBR1"/>
    <property type="match status" value="1"/>
</dbReference>
<evidence type="ECO:0000256" key="10">
    <source>
        <dbReference type="ARBA" id="ARBA00023004"/>
    </source>
</evidence>
<protein>
    <recommendedName>
        <fullName evidence="15">Lariat debranching enzyme C-terminal domain-containing protein</fullName>
    </recommendedName>
</protein>
<dbReference type="GO" id="GO:0005634">
    <property type="term" value="C:nucleus"/>
    <property type="evidence" value="ECO:0007669"/>
    <property type="project" value="UniProtKB-SubCell"/>
</dbReference>
<evidence type="ECO:0000256" key="13">
    <source>
        <dbReference type="ARBA" id="ARBA00058627"/>
    </source>
</evidence>
<reference evidence="16" key="1">
    <citation type="submission" date="2015-12" db="EMBL/GenBank/DDBJ databases">
        <title>De novo transcriptome assembly of four potential Pierce s Disease insect vectors from Arizona vineyards.</title>
        <authorList>
            <person name="Tassone E.E."/>
        </authorList>
    </citation>
    <scope>NUCLEOTIDE SEQUENCE</scope>
</reference>
<evidence type="ECO:0000256" key="7">
    <source>
        <dbReference type="ARBA" id="ARBA00022723"/>
    </source>
</evidence>
<evidence type="ECO:0000256" key="14">
    <source>
        <dbReference type="SAM" id="MobiDB-lite"/>
    </source>
</evidence>
<dbReference type="PANTHER" id="PTHR12849">
    <property type="entry name" value="RNA LARIAT DEBRANCHING ENZYME"/>
    <property type="match status" value="1"/>
</dbReference>
<evidence type="ECO:0000256" key="11">
    <source>
        <dbReference type="ARBA" id="ARBA00023211"/>
    </source>
</evidence>
<evidence type="ECO:0000256" key="1">
    <source>
        <dbReference type="ARBA" id="ARBA00001936"/>
    </source>
</evidence>
<comment type="function">
    <text evidence="13">Cleaves the 2'-5' phosphodiester linkage at the branch point of lariat intron pre-mRNAs after splicing and converts them into linear molecules that are subsequently degraded. It thereby facilitates ribonucleotide turnover.</text>
</comment>
<feature type="domain" description="Lariat debranching enzyme C-terminal" evidence="15">
    <location>
        <begin position="235"/>
        <end position="376"/>
    </location>
</feature>
<comment type="subcellular location">
    <subcellularLocation>
        <location evidence="4">Nucleus</location>
    </subcellularLocation>
</comment>
<evidence type="ECO:0000256" key="2">
    <source>
        <dbReference type="ARBA" id="ARBA00001947"/>
    </source>
</evidence>
<keyword evidence="9" id="KW-0862">Zinc</keyword>
<keyword evidence="6" id="KW-0507">mRNA processing</keyword>
<dbReference type="PANTHER" id="PTHR12849:SF0">
    <property type="entry name" value="LARIAT DEBRANCHING ENZYME"/>
    <property type="match status" value="1"/>
</dbReference>
<evidence type="ECO:0000256" key="9">
    <source>
        <dbReference type="ARBA" id="ARBA00022833"/>
    </source>
</evidence>
<evidence type="ECO:0000256" key="12">
    <source>
        <dbReference type="ARBA" id="ARBA00023242"/>
    </source>
</evidence>
<dbReference type="InterPro" id="IPR007708">
    <property type="entry name" value="DBR1_C"/>
</dbReference>
<evidence type="ECO:0000313" key="16">
    <source>
        <dbReference type="EMBL" id="JAS16813.1"/>
    </source>
</evidence>
<evidence type="ECO:0000259" key="15">
    <source>
        <dbReference type="SMART" id="SM01124"/>
    </source>
</evidence>
<dbReference type="CDD" id="cd00844">
    <property type="entry name" value="MPP_Dbr1_N"/>
    <property type="match status" value="1"/>
</dbReference>
<dbReference type="FunFam" id="3.60.21.10:FF:000035">
    <property type="entry name" value="Lariat debranching enzyme"/>
    <property type="match status" value="1"/>
</dbReference>
<evidence type="ECO:0000256" key="8">
    <source>
        <dbReference type="ARBA" id="ARBA00022801"/>
    </source>
</evidence>
<keyword evidence="10" id="KW-0408">Iron</keyword>
<dbReference type="InterPro" id="IPR029052">
    <property type="entry name" value="Metallo-depent_PP-like"/>
</dbReference>
<gene>
    <name evidence="16" type="ORF">g.20940</name>
</gene>
<name>A0A1B6CUA3_9HEMI</name>
<keyword evidence="7" id="KW-0479">Metal-binding</keyword>
<comment type="cofactor">
    <cofactor evidence="2">
        <name>Zn(2+)</name>
        <dbReference type="ChEBI" id="CHEBI:29105"/>
    </cofactor>
</comment>
<evidence type="ECO:0000256" key="5">
    <source>
        <dbReference type="ARBA" id="ARBA00006045"/>
    </source>
</evidence>
<dbReference type="SUPFAM" id="SSF56300">
    <property type="entry name" value="Metallo-dependent phosphatases"/>
    <property type="match status" value="1"/>
</dbReference>
<dbReference type="AlphaFoldDB" id="A0A1B6CUA3"/>
<dbReference type="Pfam" id="PF00149">
    <property type="entry name" value="Metallophos"/>
    <property type="match status" value="1"/>
</dbReference>
<sequence>MKIAVEGCAHGELEKIYESVKFLEIQEGIKVDLLICCGDFQSTRNKEDLRCMAVPPKYQQMCSFHKYYSGEKTAPILTIFIGGNHEASNYLQELPYGGWVAPNIYYMGYASVLNIGGVRIGGISGIYKGHDYMKGHFEKVPYNDQTKRSVYHVRNLEVFRLKQVKEPIDIMFSHDWPRGVYNYGNVGQLLKIKPFFMKEVQADELGSIPCEELLRELKPKFWFSGHLHVKFAAIVPHPEVGGQRRFTKFLALDKCLPRRKFLQILDVPSDSNKPIDLEYDLEWLSILHLTNHLLSVKRGYIYMPDQSSHERSDFTPTIEEKNLVLNRFENNLKVPSNFIRTAPVYDAKVTGNGQPSAYINYQTKTFCEKLGIDDPVQLLLEQHNSSSSAISLSSFLSPDKSVDLSSQCSSQTDIITSRSYDDSFTLSRTVDINKSCSSSQRSSLCLPPPKEEISNNTQLMDMANSSEEPVVIEKTSLIVLPIQKNEDEKMQINEESPEILKPEGIVNGKKHIEEDTEDNPKPMFKKFKRRNQAIYSNIEDD</sequence>
<dbReference type="EMBL" id="GEDC01020485">
    <property type="protein sequence ID" value="JAS16813.1"/>
    <property type="molecule type" value="Transcribed_RNA"/>
</dbReference>
<comment type="similarity">
    <text evidence="5">Belongs to the lariat debranching enzyme family.</text>
</comment>
<dbReference type="Gene3D" id="3.60.21.10">
    <property type="match status" value="1"/>
</dbReference>